<feature type="transmembrane region" description="Helical" evidence="1">
    <location>
        <begin position="139"/>
        <end position="160"/>
    </location>
</feature>
<dbReference type="InterPro" id="IPR005625">
    <property type="entry name" value="PepSY-ass_TM"/>
</dbReference>
<feature type="transmembrane region" description="Helical" evidence="1">
    <location>
        <begin position="338"/>
        <end position="360"/>
    </location>
</feature>
<feature type="transmembrane region" description="Helical" evidence="1">
    <location>
        <begin position="475"/>
        <end position="499"/>
    </location>
</feature>
<organism evidence="2 3">
    <name type="scientific">Sphingomonas alpina</name>
    <dbReference type="NCBI Taxonomy" id="653931"/>
    <lineage>
        <taxon>Bacteria</taxon>
        <taxon>Pseudomonadati</taxon>
        <taxon>Pseudomonadota</taxon>
        <taxon>Alphaproteobacteria</taxon>
        <taxon>Sphingomonadales</taxon>
        <taxon>Sphingomonadaceae</taxon>
        <taxon>Sphingomonas</taxon>
    </lineage>
</organism>
<keyword evidence="1" id="KW-0812">Transmembrane</keyword>
<dbReference type="AlphaFoldDB" id="A0A7H0LJH1"/>
<proteinExistence type="predicted"/>
<name>A0A7H0LJH1_9SPHN</name>
<evidence type="ECO:0000313" key="2">
    <source>
        <dbReference type="EMBL" id="QNQ09824.1"/>
    </source>
</evidence>
<feature type="transmembrane region" description="Helical" evidence="1">
    <location>
        <begin position="439"/>
        <end position="460"/>
    </location>
</feature>
<dbReference type="Pfam" id="PF03929">
    <property type="entry name" value="PepSY_TM"/>
    <property type="match status" value="1"/>
</dbReference>
<dbReference type="PANTHER" id="PTHR34219">
    <property type="entry name" value="IRON-REGULATED INNER MEMBRANE PROTEIN-RELATED"/>
    <property type="match status" value="1"/>
</dbReference>
<accession>A0A7H0LJH1</accession>
<protein>
    <submittedName>
        <fullName evidence="2">PepSY domain-containing protein</fullName>
    </submittedName>
</protein>
<evidence type="ECO:0000256" key="1">
    <source>
        <dbReference type="SAM" id="Phobius"/>
    </source>
</evidence>
<dbReference type="Proteomes" id="UP000516148">
    <property type="component" value="Chromosome"/>
</dbReference>
<dbReference type="PROSITE" id="PS51257">
    <property type="entry name" value="PROKAR_LIPOPROTEIN"/>
    <property type="match status" value="1"/>
</dbReference>
<feature type="transmembrane region" description="Helical" evidence="1">
    <location>
        <begin position="416"/>
        <end position="432"/>
    </location>
</feature>
<keyword evidence="1" id="KW-1133">Transmembrane helix</keyword>
<dbReference type="PANTHER" id="PTHR34219:SF4">
    <property type="entry name" value="PEPSY DOMAIN-CONTAINING PROTEIN"/>
    <property type="match status" value="1"/>
</dbReference>
<dbReference type="RefSeq" id="WP_187762133.1">
    <property type="nucleotide sequence ID" value="NZ_CP061038.1"/>
</dbReference>
<evidence type="ECO:0000313" key="3">
    <source>
        <dbReference type="Proteomes" id="UP000516148"/>
    </source>
</evidence>
<feature type="transmembrane region" description="Helical" evidence="1">
    <location>
        <begin position="181"/>
        <end position="204"/>
    </location>
</feature>
<dbReference type="KEGG" id="spap:H3Z74_00760"/>
<reference evidence="2 3" key="1">
    <citation type="submission" date="2020-09" db="EMBL/GenBank/DDBJ databases">
        <title>Sphingomonas sp., a new species isolated from pork steak.</title>
        <authorList>
            <person name="Heidler von Heilborn D."/>
        </authorList>
    </citation>
    <scope>NUCLEOTIDE SEQUENCE [LARGE SCALE GENOMIC DNA]</scope>
    <source>
        <strain evidence="3">S8-3T</strain>
    </source>
</reference>
<keyword evidence="3" id="KW-1185">Reference proteome</keyword>
<dbReference type="EMBL" id="CP061038">
    <property type="protein sequence ID" value="QNQ09824.1"/>
    <property type="molecule type" value="Genomic_DNA"/>
</dbReference>
<feature type="transmembrane region" description="Helical" evidence="1">
    <location>
        <begin position="381"/>
        <end position="400"/>
    </location>
</feature>
<keyword evidence="1" id="KW-0472">Membrane</keyword>
<sequence>MKTGFRQSMAGLHTWSGLLLGWVLFVMFACGSAAYFQEEITRWMQPEVVAAPDQASAVSAAQRWLGQHHATSPSWFITVPGKRSAVTEVYWEAAEGAAPDMPTDARLDGTGREVTARATAGGYFLYRFHYDLHYLPVIWARYLVGIAAMFMLVAILSGIVTHKKIFIDFFMLRFGKGQRSWLDAHNVTAVLALPFHLMITYTGLVSLASLYVPAPIAAAYPDEAAFYADAFPQVAGGEKSGRAAPLAPLAPMIAEAQRRWNGAAIGYINVAHPGDRAASVAVTSAPSSSMDTRGETLRFNGVTGRPLAPAPPRGAARLTEGVMIGIHAGRYAAMPLRWLYFVSGLFGTAMIATGLILWTVKRRTRLPDPVHPHLGFRIVERLNIGVVTGFPLALAGYFLANRLLPVTMAGRPEQEIAALFAVWGVALAWAALRPPARSWIELSAACALAYAAVPVVSGIVTGRGLPASLVAGDTLFIAFDGMMLLLAGSFAAIAWMLAVRRKRAA</sequence>
<feature type="transmembrane region" description="Helical" evidence="1">
    <location>
        <begin position="12"/>
        <end position="36"/>
    </location>
</feature>
<gene>
    <name evidence="2" type="ORF">H3Z74_00760</name>
</gene>